<gene>
    <name evidence="3" type="ORF">CMC5_068520</name>
</gene>
<evidence type="ECO:0000256" key="2">
    <source>
        <dbReference type="SAM" id="SignalP"/>
    </source>
</evidence>
<evidence type="ECO:0000256" key="1">
    <source>
        <dbReference type="SAM" id="MobiDB-lite"/>
    </source>
</evidence>
<dbReference type="AlphaFoldDB" id="A0A0K1ENZ2"/>
<dbReference type="RefSeq" id="WP_050434221.1">
    <property type="nucleotide sequence ID" value="NZ_CP012159.1"/>
</dbReference>
<evidence type="ECO:0000313" key="4">
    <source>
        <dbReference type="Proteomes" id="UP000067626"/>
    </source>
</evidence>
<organism evidence="3 4">
    <name type="scientific">Chondromyces crocatus</name>
    <dbReference type="NCBI Taxonomy" id="52"/>
    <lineage>
        <taxon>Bacteria</taxon>
        <taxon>Pseudomonadati</taxon>
        <taxon>Myxococcota</taxon>
        <taxon>Polyangia</taxon>
        <taxon>Polyangiales</taxon>
        <taxon>Polyangiaceae</taxon>
        <taxon>Chondromyces</taxon>
    </lineage>
</organism>
<keyword evidence="2" id="KW-0732">Signal</keyword>
<evidence type="ECO:0008006" key="5">
    <source>
        <dbReference type="Google" id="ProtNLM"/>
    </source>
</evidence>
<dbReference type="Proteomes" id="UP000067626">
    <property type="component" value="Chromosome"/>
</dbReference>
<proteinExistence type="predicted"/>
<reference evidence="3 4" key="1">
    <citation type="submission" date="2015-07" db="EMBL/GenBank/DDBJ databases">
        <title>Genome analysis of myxobacterium Chondromyces crocatus Cm c5 reveals a high potential for natural compound synthesis and the genetic basis for the loss of fruiting body formation.</title>
        <authorList>
            <person name="Zaburannyi N."/>
            <person name="Bunk B."/>
            <person name="Maier J."/>
            <person name="Overmann J."/>
            <person name="Mueller R."/>
        </authorList>
    </citation>
    <scope>NUCLEOTIDE SEQUENCE [LARGE SCALE GENOMIC DNA]</scope>
    <source>
        <strain evidence="3 4">Cm c5</strain>
    </source>
</reference>
<accession>A0A0K1ENZ2</accession>
<keyword evidence="4" id="KW-1185">Reference proteome</keyword>
<feature type="compositionally biased region" description="Low complexity" evidence="1">
    <location>
        <begin position="366"/>
        <end position="377"/>
    </location>
</feature>
<dbReference type="OrthoDB" id="444746at2"/>
<evidence type="ECO:0000313" key="3">
    <source>
        <dbReference type="EMBL" id="AKT42625.1"/>
    </source>
</evidence>
<name>A0A0K1ENZ2_CHOCO</name>
<dbReference type="EMBL" id="CP012159">
    <property type="protein sequence ID" value="AKT42625.1"/>
    <property type="molecule type" value="Genomic_DNA"/>
</dbReference>
<sequence length="385" mass="39870">MLKVHGVGLAVALLSMPILMGADGKGCGVVVVGEGDDGGGQSEPGNPGNGPISSCGTEFHIFGVYETHSNHSGADDHPEGEATIHIERPGSHVIALSSYEPVHWTVTMAPGVTLEKVILNGYHDQRADVPAGVPVESHDGTSGWLGAYGYAWPSSEGGSDTPALVGALEAAAGQEMTSFHGCYSSTSFVLHDDLSVAAGCDIDGGYALTGHVEEPSCGPGTPSCGPELHLLSVYESHGNHGWNHHPEGEASVHVERQGPVVLALSSYEPVYWKVTAAPGVTLEKVILNGYHDQRADVPPGVPVEIYDADQMLAACAYQWPGDDQGCDTQGLVSALESVAGRSLTSFHGCYQANTFVLHDDIGASSSCSAGASSTQSSYMGETCGD</sequence>
<feature type="region of interest" description="Disordered" evidence="1">
    <location>
        <begin position="33"/>
        <end position="52"/>
    </location>
</feature>
<dbReference type="STRING" id="52.CMC5_068520"/>
<feature type="chain" id="PRO_5005459739" description="Secreted protein" evidence="2">
    <location>
        <begin position="22"/>
        <end position="385"/>
    </location>
</feature>
<dbReference type="KEGG" id="ccro:CMC5_068520"/>
<feature type="signal peptide" evidence="2">
    <location>
        <begin position="1"/>
        <end position="21"/>
    </location>
</feature>
<feature type="region of interest" description="Disordered" evidence="1">
    <location>
        <begin position="366"/>
        <end position="385"/>
    </location>
</feature>
<protein>
    <recommendedName>
        <fullName evidence="5">Secreted protein</fullName>
    </recommendedName>
</protein>